<protein>
    <submittedName>
        <fullName evidence="8">RNA polymerase sigma factor</fullName>
    </submittedName>
</protein>
<dbReference type="EMBL" id="JBHSGN010000052">
    <property type="protein sequence ID" value="MFC4673313.1"/>
    <property type="molecule type" value="Genomic_DNA"/>
</dbReference>
<dbReference type="InterPro" id="IPR013324">
    <property type="entry name" value="RNA_pol_sigma_r3/r4-like"/>
</dbReference>
<gene>
    <name evidence="8" type="ORF">ACFO6W_06385</name>
</gene>
<sequence length="168" mass="19688">MDKKQFIEQVVSLKVKLKNYAFNMLSNKEDADDVVQEAFLRLWDMRCKLDSHTNISALSIQVTKFICLNVIRQRKLRSKLNDISVFKEDMFFLEKELSYKEDAEIINQIIDNLPPMQKSLLKMKHLEGLEIDEIAAITGSDPSAIRMNLSRARKKIQEMYFKVHNYGK</sequence>
<dbReference type="PANTHER" id="PTHR43133:SF8">
    <property type="entry name" value="RNA POLYMERASE SIGMA FACTOR HI_1459-RELATED"/>
    <property type="match status" value="1"/>
</dbReference>
<evidence type="ECO:0000259" key="7">
    <source>
        <dbReference type="Pfam" id="PF08281"/>
    </source>
</evidence>
<comment type="caution">
    <text evidence="8">The sequence shown here is derived from an EMBL/GenBank/DDBJ whole genome shotgun (WGS) entry which is preliminary data.</text>
</comment>
<evidence type="ECO:0000256" key="4">
    <source>
        <dbReference type="ARBA" id="ARBA00023125"/>
    </source>
</evidence>
<evidence type="ECO:0000256" key="1">
    <source>
        <dbReference type="ARBA" id="ARBA00010641"/>
    </source>
</evidence>
<dbReference type="Gene3D" id="1.10.1740.10">
    <property type="match status" value="1"/>
</dbReference>
<evidence type="ECO:0000256" key="3">
    <source>
        <dbReference type="ARBA" id="ARBA00023082"/>
    </source>
</evidence>
<reference evidence="9" key="1">
    <citation type="journal article" date="2019" name="Int. J. Syst. Evol. Microbiol.">
        <title>The Global Catalogue of Microorganisms (GCM) 10K type strain sequencing project: providing services to taxonomists for standard genome sequencing and annotation.</title>
        <authorList>
            <consortium name="The Broad Institute Genomics Platform"/>
            <consortium name="The Broad Institute Genome Sequencing Center for Infectious Disease"/>
            <person name="Wu L."/>
            <person name="Ma J."/>
        </authorList>
    </citation>
    <scope>NUCLEOTIDE SEQUENCE [LARGE SCALE GENOMIC DNA]</scope>
    <source>
        <strain evidence="9">CCUG 66188</strain>
    </source>
</reference>
<keyword evidence="9" id="KW-1185">Reference proteome</keyword>
<organism evidence="8 9">
    <name type="scientific">Dysgonomonas termitidis</name>
    <dbReference type="NCBI Taxonomy" id="1516126"/>
    <lineage>
        <taxon>Bacteria</taxon>
        <taxon>Pseudomonadati</taxon>
        <taxon>Bacteroidota</taxon>
        <taxon>Bacteroidia</taxon>
        <taxon>Bacteroidales</taxon>
        <taxon>Dysgonomonadaceae</taxon>
        <taxon>Dysgonomonas</taxon>
    </lineage>
</organism>
<dbReference type="InterPro" id="IPR014284">
    <property type="entry name" value="RNA_pol_sigma-70_dom"/>
</dbReference>
<dbReference type="Proteomes" id="UP001596023">
    <property type="component" value="Unassembled WGS sequence"/>
</dbReference>
<dbReference type="Pfam" id="PF04542">
    <property type="entry name" value="Sigma70_r2"/>
    <property type="match status" value="1"/>
</dbReference>
<keyword evidence="4" id="KW-0238">DNA-binding</keyword>
<evidence type="ECO:0000256" key="5">
    <source>
        <dbReference type="ARBA" id="ARBA00023163"/>
    </source>
</evidence>
<dbReference type="NCBIfam" id="TIGR02937">
    <property type="entry name" value="sigma70-ECF"/>
    <property type="match status" value="1"/>
</dbReference>
<evidence type="ECO:0000256" key="2">
    <source>
        <dbReference type="ARBA" id="ARBA00023015"/>
    </source>
</evidence>
<dbReference type="RefSeq" id="WP_379994564.1">
    <property type="nucleotide sequence ID" value="NZ_JBHSGN010000052.1"/>
</dbReference>
<proteinExistence type="inferred from homology"/>
<accession>A0ABV9KTM1</accession>
<dbReference type="InterPro" id="IPR013325">
    <property type="entry name" value="RNA_pol_sigma_r2"/>
</dbReference>
<evidence type="ECO:0000313" key="8">
    <source>
        <dbReference type="EMBL" id="MFC4673313.1"/>
    </source>
</evidence>
<keyword evidence="2" id="KW-0805">Transcription regulation</keyword>
<dbReference type="Pfam" id="PF08281">
    <property type="entry name" value="Sigma70_r4_2"/>
    <property type="match status" value="1"/>
</dbReference>
<name>A0ABV9KTM1_9BACT</name>
<dbReference type="CDD" id="cd06171">
    <property type="entry name" value="Sigma70_r4"/>
    <property type="match status" value="1"/>
</dbReference>
<dbReference type="InterPro" id="IPR013249">
    <property type="entry name" value="RNA_pol_sigma70_r4_t2"/>
</dbReference>
<dbReference type="SUPFAM" id="SSF88659">
    <property type="entry name" value="Sigma3 and sigma4 domains of RNA polymerase sigma factors"/>
    <property type="match status" value="1"/>
</dbReference>
<dbReference type="InterPro" id="IPR007627">
    <property type="entry name" value="RNA_pol_sigma70_r2"/>
</dbReference>
<dbReference type="SUPFAM" id="SSF88946">
    <property type="entry name" value="Sigma2 domain of RNA polymerase sigma factors"/>
    <property type="match status" value="1"/>
</dbReference>
<dbReference type="InterPro" id="IPR036388">
    <property type="entry name" value="WH-like_DNA-bd_sf"/>
</dbReference>
<dbReference type="Gene3D" id="1.10.10.10">
    <property type="entry name" value="Winged helix-like DNA-binding domain superfamily/Winged helix DNA-binding domain"/>
    <property type="match status" value="1"/>
</dbReference>
<evidence type="ECO:0000259" key="6">
    <source>
        <dbReference type="Pfam" id="PF04542"/>
    </source>
</evidence>
<feature type="domain" description="RNA polymerase sigma factor 70 region 4 type 2" evidence="7">
    <location>
        <begin position="104"/>
        <end position="156"/>
    </location>
</feature>
<keyword evidence="3" id="KW-0731">Sigma factor</keyword>
<comment type="similarity">
    <text evidence="1">Belongs to the sigma-70 factor family. ECF subfamily.</text>
</comment>
<feature type="domain" description="RNA polymerase sigma-70 region 2" evidence="6">
    <location>
        <begin position="15"/>
        <end position="75"/>
    </location>
</feature>
<keyword evidence="5" id="KW-0804">Transcription</keyword>
<evidence type="ECO:0000313" key="9">
    <source>
        <dbReference type="Proteomes" id="UP001596023"/>
    </source>
</evidence>
<dbReference type="PANTHER" id="PTHR43133">
    <property type="entry name" value="RNA POLYMERASE ECF-TYPE SIGMA FACTO"/>
    <property type="match status" value="1"/>
</dbReference>
<dbReference type="InterPro" id="IPR039425">
    <property type="entry name" value="RNA_pol_sigma-70-like"/>
</dbReference>